<feature type="transmembrane region" description="Helical" evidence="6">
    <location>
        <begin position="142"/>
        <end position="159"/>
    </location>
</feature>
<dbReference type="EMBL" id="CABVQD010000008">
    <property type="protein sequence ID" value="VWB64417.1"/>
    <property type="molecule type" value="Genomic_DNA"/>
</dbReference>
<feature type="transmembrane region" description="Helical" evidence="6">
    <location>
        <begin position="290"/>
        <end position="309"/>
    </location>
</feature>
<evidence type="ECO:0000313" key="8">
    <source>
        <dbReference type="EMBL" id="VWB64417.1"/>
    </source>
</evidence>
<reference evidence="8 9" key="1">
    <citation type="submission" date="2019-09" db="EMBL/GenBank/DDBJ databases">
        <authorList>
            <person name="Depoorter E."/>
        </authorList>
    </citation>
    <scope>NUCLEOTIDE SEQUENCE [LARGE SCALE GENOMIC DNA]</scope>
    <source>
        <strain evidence="8">LMG 30113</strain>
    </source>
</reference>
<evidence type="ECO:0000256" key="5">
    <source>
        <dbReference type="ARBA" id="ARBA00023136"/>
    </source>
</evidence>
<keyword evidence="3 6" id="KW-0812">Transmembrane</keyword>
<feature type="transmembrane region" description="Helical" evidence="6">
    <location>
        <begin position="198"/>
        <end position="215"/>
    </location>
</feature>
<evidence type="ECO:0000256" key="1">
    <source>
        <dbReference type="ARBA" id="ARBA00004651"/>
    </source>
</evidence>
<keyword evidence="4 6" id="KW-1133">Transmembrane helix</keyword>
<feature type="transmembrane region" description="Helical" evidence="6">
    <location>
        <begin position="171"/>
        <end position="192"/>
    </location>
</feature>
<dbReference type="SUPFAM" id="SSF103481">
    <property type="entry name" value="Multidrug resistance efflux transporter EmrE"/>
    <property type="match status" value="2"/>
</dbReference>
<evidence type="ECO:0000256" key="6">
    <source>
        <dbReference type="SAM" id="Phobius"/>
    </source>
</evidence>
<dbReference type="GO" id="GO:0005886">
    <property type="term" value="C:plasma membrane"/>
    <property type="evidence" value="ECO:0007669"/>
    <property type="project" value="UniProtKB-SubCell"/>
</dbReference>
<keyword evidence="2" id="KW-1003">Cell membrane</keyword>
<evidence type="ECO:0000256" key="4">
    <source>
        <dbReference type="ARBA" id="ARBA00022989"/>
    </source>
</evidence>
<dbReference type="Pfam" id="PF00892">
    <property type="entry name" value="EamA"/>
    <property type="match status" value="2"/>
</dbReference>
<accession>A0A6P2L0T9</accession>
<feature type="transmembrane region" description="Helical" evidence="6">
    <location>
        <begin position="81"/>
        <end position="102"/>
    </location>
</feature>
<evidence type="ECO:0000259" key="7">
    <source>
        <dbReference type="Pfam" id="PF00892"/>
    </source>
</evidence>
<dbReference type="AlphaFoldDB" id="A0A6P2L0T9"/>
<dbReference type="InterPro" id="IPR037185">
    <property type="entry name" value="EmrE-like"/>
</dbReference>
<feature type="transmembrane region" description="Helical" evidence="6">
    <location>
        <begin position="222"/>
        <end position="244"/>
    </location>
</feature>
<dbReference type="InterPro" id="IPR000620">
    <property type="entry name" value="EamA_dom"/>
</dbReference>
<organism evidence="8 9">
    <name type="scientific">Burkholderia paludis</name>
    <dbReference type="NCBI Taxonomy" id="1506587"/>
    <lineage>
        <taxon>Bacteria</taxon>
        <taxon>Pseudomonadati</taxon>
        <taxon>Pseudomonadota</taxon>
        <taxon>Betaproteobacteria</taxon>
        <taxon>Burkholderiales</taxon>
        <taxon>Burkholderiaceae</taxon>
        <taxon>Burkholderia</taxon>
        <taxon>Burkholderia cepacia complex</taxon>
    </lineage>
</organism>
<dbReference type="RefSeq" id="WP_081896719.1">
    <property type="nucleotide sequence ID" value="NZ_CABVQD010000008.1"/>
</dbReference>
<feature type="transmembrane region" description="Helical" evidence="6">
    <location>
        <begin position="256"/>
        <end position="278"/>
    </location>
</feature>
<feature type="domain" description="EamA" evidence="7">
    <location>
        <begin position="197"/>
        <end position="331"/>
    </location>
</feature>
<protein>
    <submittedName>
        <fullName evidence="8">Membrane protein</fullName>
    </submittedName>
</protein>
<feature type="transmembrane region" description="Helical" evidence="6">
    <location>
        <begin position="315"/>
        <end position="337"/>
    </location>
</feature>
<evidence type="ECO:0000313" key="9">
    <source>
        <dbReference type="Proteomes" id="UP000494330"/>
    </source>
</evidence>
<gene>
    <name evidence="8" type="ORF">BPA30113_02871</name>
</gene>
<dbReference type="Proteomes" id="UP000494330">
    <property type="component" value="Unassembled WGS sequence"/>
</dbReference>
<sequence length="351" mass="36904">MGHSLPEQTFWSLEAMLQDELIERSLQPASSGVTRFLSAPSGRFVTALTATCLWGSAFPVVKVGYGLLGIRRGDTFLQIEYAGYRFVLAALLLFALMTVAGVSRPPLHRAAIVAIVRVGAVQTFLQYVFFYAGIAMSSGMEGSIIAGTLTFFQLGLAHLMHADDRMTATKVVAAVLGFAGIVLYHVMANGYAFTMGRGEALMLLAMFLAAFGNMLSKQAAPAVLPVLPLTAMQMLIGGVALIAVGAANVGIAPFDFSLGAALVLAYLAFVSAASFLLWNSLMSYNKAGAVSIYLFLVPIFGVLLSSALLGEPLQWYVAPALVLVAIGIVMTHAGAAGRADGPDGAARSDRP</sequence>
<feature type="transmembrane region" description="Helical" evidence="6">
    <location>
        <begin position="114"/>
        <end position="136"/>
    </location>
</feature>
<keyword evidence="5 6" id="KW-0472">Membrane</keyword>
<evidence type="ECO:0000256" key="3">
    <source>
        <dbReference type="ARBA" id="ARBA00022692"/>
    </source>
</evidence>
<comment type="subcellular location">
    <subcellularLocation>
        <location evidence="1">Cell membrane</location>
        <topology evidence="1">Multi-pass membrane protein</topology>
    </subcellularLocation>
</comment>
<name>A0A6P2L0T9_9BURK</name>
<feature type="domain" description="EamA" evidence="7">
    <location>
        <begin position="46"/>
        <end position="183"/>
    </location>
</feature>
<feature type="transmembrane region" description="Helical" evidence="6">
    <location>
        <begin position="44"/>
        <end position="61"/>
    </location>
</feature>
<proteinExistence type="predicted"/>
<keyword evidence="9" id="KW-1185">Reference proteome</keyword>
<dbReference type="InterPro" id="IPR050638">
    <property type="entry name" value="AA-Vitamin_Transporters"/>
</dbReference>
<evidence type="ECO:0000256" key="2">
    <source>
        <dbReference type="ARBA" id="ARBA00022475"/>
    </source>
</evidence>
<dbReference type="PANTHER" id="PTHR32322">
    <property type="entry name" value="INNER MEMBRANE TRANSPORTER"/>
    <property type="match status" value="1"/>
</dbReference>
<dbReference type="PANTHER" id="PTHR32322:SF18">
    <property type="entry name" value="S-ADENOSYLMETHIONINE_S-ADENOSYLHOMOCYSTEINE TRANSPORTER"/>
    <property type="match status" value="1"/>
</dbReference>